<dbReference type="SMART" id="SM00260">
    <property type="entry name" value="CheW"/>
    <property type="match status" value="1"/>
</dbReference>
<accession>A0A2T3N5I5</accession>
<sequence length="311" mass="34503">MASEGPWPARGSQASGWVPQAEPVAKLQPKSSNSSPATAVFDNERSELQGVQRLLSQMSRIQQEIQLESDVLIASQTEAEFLAVAEDDITSELEVAPDLEAVSKVEAFAEINNAVLQPAITEQDIESVVQKESQIDFKPDVSTLLQAKEGGDVPPEQWCKLGSEQAFQALFFEVNGVTFAVALNELGGIHQMGELNHLLGRPAWYLGLLTNREQQFDVVDTACWVMPERLDTDEYQENYRYIVMLGESKWGLACDKLHGTETLTEQSVRWREKAGKRPWLAGMVKEKMCALIHVNALISMLNEGLDVKGIM</sequence>
<dbReference type="GO" id="GO:0006935">
    <property type="term" value="P:chemotaxis"/>
    <property type="evidence" value="ECO:0007669"/>
    <property type="project" value="InterPro"/>
</dbReference>
<dbReference type="Proteomes" id="UP000240904">
    <property type="component" value="Unassembled WGS sequence"/>
</dbReference>
<comment type="caution">
    <text evidence="3">The sequence shown here is derived from an EMBL/GenBank/DDBJ whole genome shotgun (WGS) entry which is preliminary data.</text>
</comment>
<dbReference type="OrthoDB" id="5565759at2"/>
<feature type="domain" description="CheW-like" evidence="2">
    <location>
        <begin position="166"/>
        <end position="303"/>
    </location>
</feature>
<organism evidence="3 4">
    <name type="scientific">Photobacterium lipolyticum</name>
    <dbReference type="NCBI Taxonomy" id="266810"/>
    <lineage>
        <taxon>Bacteria</taxon>
        <taxon>Pseudomonadati</taxon>
        <taxon>Pseudomonadota</taxon>
        <taxon>Gammaproteobacteria</taxon>
        <taxon>Vibrionales</taxon>
        <taxon>Vibrionaceae</taxon>
        <taxon>Photobacterium</taxon>
    </lineage>
</organism>
<dbReference type="AlphaFoldDB" id="A0A2T3N5I5"/>
<dbReference type="PIRSF" id="PIRSF020479">
    <property type="entry name" value="UCP020479_CheW"/>
    <property type="match status" value="1"/>
</dbReference>
<evidence type="ECO:0000313" key="4">
    <source>
        <dbReference type="Proteomes" id="UP000240904"/>
    </source>
</evidence>
<gene>
    <name evidence="3" type="ORF">C9I89_02385</name>
</gene>
<proteinExistence type="predicted"/>
<evidence type="ECO:0000256" key="1">
    <source>
        <dbReference type="SAM" id="MobiDB-lite"/>
    </source>
</evidence>
<dbReference type="Gene3D" id="2.30.30.40">
    <property type="entry name" value="SH3 Domains"/>
    <property type="match status" value="1"/>
</dbReference>
<dbReference type="EMBL" id="PYMC01000001">
    <property type="protein sequence ID" value="PSW07700.1"/>
    <property type="molecule type" value="Genomic_DNA"/>
</dbReference>
<dbReference type="Pfam" id="PF01584">
    <property type="entry name" value="CheW"/>
    <property type="match status" value="1"/>
</dbReference>
<name>A0A2T3N5I5_9GAMM</name>
<protein>
    <submittedName>
        <fullName evidence="3">Chemotaxis protein CheW</fullName>
    </submittedName>
</protein>
<dbReference type="InterPro" id="IPR014506">
    <property type="entry name" value="UCP020479_CheW"/>
</dbReference>
<feature type="region of interest" description="Disordered" evidence="1">
    <location>
        <begin position="1"/>
        <end position="38"/>
    </location>
</feature>
<dbReference type="Gene3D" id="2.40.50.180">
    <property type="entry name" value="CheA-289, Domain 4"/>
    <property type="match status" value="1"/>
</dbReference>
<reference evidence="3 4" key="1">
    <citation type="submission" date="2018-03" db="EMBL/GenBank/DDBJ databases">
        <title>Whole genome sequencing of Histamine producing bacteria.</title>
        <authorList>
            <person name="Butler K."/>
        </authorList>
    </citation>
    <scope>NUCLEOTIDE SEQUENCE [LARGE SCALE GENOMIC DNA]</scope>
    <source>
        <strain evidence="3 4">DSM 16190</strain>
    </source>
</reference>
<dbReference type="GO" id="GO:0007165">
    <property type="term" value="P:signal transduction"/>
    <property type="evidence" value="ECO:0007669"/>
    <property type="project" value="InterPro"/>
</dbReference>
<dbReference type="SUPFAM" id="SSF50341">
    <property type="entry name" value="CheW-like"/>
    <property type="match status" value="1"/>
</dbReference>
<dbReference type="InterPro" id="IPR036061">
    <property type="entry name" value="CheW-like_dom_sf"/>
</dbReference>
<evidence type="ECO:0000259" key="2">
    <source>
        <dbReference type="PROSITE" id="PS50851"/>
    </source>
</evidence>
<evidence type="ECO:0000313" key="3">
    <source>
        <dbReference type="EMBL" id="PSW07700.1"/>
    </source>
</evidence>
<dbReference type="PROSITE" id="PS50851">
    <property type="entry name" value="CHEW"/>
    <property type="match status" value="1"/>
</dbReference>
<keyword evidence="4" id="KW-1185">Reference proteome</keyword>
<dbReference type="InterPro" id="IPR002545">
    <property type="entry name" value="CheW-lke_dom"/>
</dbReference>